<feature type="compositionally biased region" description="Low complexity" evidence="1">
    <location>
        <begin position="623"/>
        <end position="640"/>
    </location>
</feature>
<feature type="region of interest" description="Disordered" evidence="1">
    <location>
        <begin position="613"/>
        <end position="640"/>
    </location>
</feature>
<keyword evidence="3" id="KW-1185">Reference proteome</keyword>
<dbReference type="EMBL" id="BRXZ01002057">
    <property type="protein sequence ID" value="GMH53380.1"/>
    <property type="molecule type" value="Genomic_DNA"/>
</dbReference>
<reference evidence="2" key="1">
    <citation type="submission" date="2022-07" db="EMBL/GenBank/DDBJ databases">
        <title>Genome analysis of Parmales, a sister group of diatoms, reveals the evolutionary specialization of diatoms from phago-mixotrophs to photoautotrophs.</title>
        <authorList>
            <person name="Ban H."/>
            <person name="Sato S."/>
            <person name="Yoshikawa S."/>
            <person name="Kazumasa Y."/>
            <person name="Nakamura Y."/>
            <person name="Ichinomiya M."/>
            <person name="Saitoh K."/>
            <person name="Sato N."/>
            <person name="Blanc-Mathieu R."/>
            <person name="Endo H."/>
            <person name="Kuwata A."/>
            <person name="Ogata H."/>
        </authorList>
    </citation>
    <scope>NUCLEOTIDE SEQUENCE</scope>
</reference>
<evidence type="ECO:0000313" key="3">
    <source>
        <dbReference type="Proteomes" id="UP001165082"/>
    </source>
</evidence>
<protein>
    <submittedName>
        <fullName evidence="2">Uncharacterized protein</fullName>
    </submittedName>
</protein>
<accession>A0A9W6ZNX3</accession>
<feature type="region of interest" description="Disordered" evidence="1">
    <location>
        <begin position="1928"/>
        <end position="1951"/>
    </location>
</feature>
<organism evidence="2 3">
    <name type="scientific">Triparma retinervis</name>
    <dbReference type="NCBI Taxonomy" id="2557542"/>
    <lineage>
        <taxon>Eukaryota</taxon>
        <taxon>Sar</taxon>
        <taxon>Stramenopiles</taxon>
        <taxon>Ochrophyta</taxon>
        <taxon>Bolidophyceae</taxon>
        <taxon>Parmales</taxon>
        <taxon>Triparmaceae</taxon>
        <taxon>Triparma</taxon>
    </lineage>
</organism>
<proteinExistence type="predicted"/>
<evidence type="ECO:0000256" key="1">
    <source>
        <dbReference type="SAM" id="MobiDB-lite"/>
    </source>
</evidence>
<dbReference type="Proteomes" id="UP001165082">
    <property type="component" value="Unassembled WGS sequence"/>
</dbReference>
<evidence type="ECO:0000313" key="2">
    <source>
        <dbReference type="EMBL" id="GMH53380.1"/>
    </source>
</evidence>
<name>A0A9W6ZNX3_9STRA</name>
<dbReference type="OrthoDB" id="46844at2759"/>
<comment type="caution">
    <text evidence="2">The sequence shown here is derived from an EMBL/GenBank/DDBJ whole genome shotgun (WGS) entry which is preliminary data.</text>
</comment>
<sequence length="1951" mass="208632">MTMSSLSADMTKVGDEELAAIMSLGDFHIFTDAQNERVDEAWRNIFGTTSNSDDDSSMLLEVAFYKGKDNWKKYVVGGGENALLDSSDLALLEEQDFTLFDNCSTFCNVEFGAITVVHLQAQILALVDYLQGGVLGVLFPSDASGASELESSQAGKTGEGLFKIRSNTVRLVMPTSPSSSEKVELHLEGMHILHRILPDEAGGKTKGRLGEVMLVNSVGGNMCKERISISLDVTLPPPMAKTRTAVVNVGIKDVNLVLTHEFYQCLMSVVDFNLTSDDTALRSSAGVVRGSSVIATRKTHAGTDINEGNSMDLKLDLHLDSLSVELFNDFGGRICKVTARETLISSLKDVKNATMTTNMTLDGLDVIGRSTVDGQASDLNFFTRDPEAADGEGLFRLVHVSRGGENSSGIDIRVNGPRIKVLPELINAMTTWAAVERKESTRMVGGAPQDSKQTINFVSSGCRLELVQKSTEEKCANSTLEVGGDLQITYTAQRGGGYRGNSSHLSAKNLEVIKVSCDEGGKVQIIEPVGFELQFQKREVEGGEDKARRDETKVNFCSDVGMDVKLSMRDLLTMGRVLDSLSEIGEEKEQAWSEAGEEGELEKLVKELERDGTETMIEDDTQSLDSLSSGSRSNSRNNSTTSLASLASLANLEQLKAEQKRMEGPGLKMFDFNATIPNVILTFIDDVGVPTPVFKAELEQVIIGGDVCKLAEEEGGWTGVLHVDGEVKSEGWNGERWKNVLVKPWRVTLTGSRQENISRTGVEKEKEEPGKKEVGKMITKVGFDAGAIICVVDDLLLKNVSGAIEGWNNMVEKGEIEEVKAYQIKNETDAKIDVYKKTEEGGGEGMASFIVEAGRSRGFSYEQRRGKGLGVRRLYGTDVLEVRGLEVGVGDGSVLKVANVDVMKTHVFQGSDGTLIVAVEKTLGEMGPLTRVIVRNLAVVRNDCRWMEFTLGVRGGGEEEWGQGGAVAAGGALGVNKSFLGSMEPKRPTGGGDSRGENPFLLFKPRTSVEGLVGAVRIPSVHNVAAMEDVEIAVLCKRDEEGYERSGDVMVVSVALKRRGFGRGINGIDLCLCPRMVIRNSLDMMVGIRTPMPHTYSGKMSVQNDMDYHTVDSGSFMECYTNGRGIAVSIRNEMEIVVGTDTGWVEGEWIDLDIEGAKGDRASIAGRVVGDDEDEGSPAEDNFELPLVGGGGGIEFRMKALKGGRKGFNLFAENYMSDRTGGGYTVTRKRGGIMGMWINRDGENRGVLPRDLHEEIQITKLGLGGDLKMTSPFTMSDVAVSTRGGLDCSLVGWENGRVRGGVCCYRNLTNGDLVIIPHFKLLNQTGKAVYIEESNGHASARIEDDTEFVIAESGGSMIMTFRVEGVGTAGPSRIKGVGTVVIQIRDDANCVVGAVRVDTFSGGKHARVVGRLKMWRRGRGRGGGGGEDVVKMRVNLKGGEFRFYGRVEDGGGVGKGREVGEGEKREGALDLFSLPSASAPRPGAGAGAGILPPKPPVGGEGRKGIMTVEFVGVIVEFTRVFKKERQGGRGEGTLGWDIKSKLTLAVGNLQVLDEKKSSEYRHVIRPLTRSKRFLDLVVCYTGAITAPLVVVDSLGFKVYPDVAFETSEDFAWRAVDFFSCFNTKKNEGGRGDGLKEYCDGYSQQLYHFKYVGMGPIKLLVSFKRKPNRARYEGSMSGNGALVKYCTTRLKFSLTSAKLNFKGHESRDIKGPPSALAEVVQAAYLKQVKAKWSTIVGSVSLQQWKDLAGREEGGDEYEQGDVLRVVGTVAGKGMGKGMEKGAGGIADAFSGGVGRAGDGIETGLKKVGLGEFGKGVNNVASGLGDGVGNVAIGVGKGAGGLVKGVGQGAGQILGGVAGGIGKIGGGLKKGVLEGDGDGLLEGLGDGAKSVVVGLGGGVETAVTGVADGLLNVGGGLWKGVKSIGKGIQNANEGREKETGRLSKRSGGKGWFG</sequence>
<gene>
    <name evidence="2" type="ORF">TrRE_jg12500</name>
</gene>